<name>A0ABQ0A630_9GAMM</name>
<dbReference type="PANTHER" id="PTHR30408:SF13">
    <property type="entry name" value="TYPE I RESTRICTION ENZYME HINDI SPECIFICITY SUBUNIT"/>
    <property type="match status" value="1"/>
</dbReference>
<feature type="domain" description="Type I restriction modification DNA specificity" evidence="4">
    <location>
        <begin position="19"/>
        <end position="184"/>
    </location>
</feature>
<evidence type="ECO:0000259" key="4">
    <source>
        <dbReference type="Pfam" id="PF01420"/>
    </source>
</evidence>
<gene>
    <name evidence="5" type="ORF">NBRC116591_09170</name>
</gene>
<keyword evidence="6" id="KW-1185">Reference proteome</keyword>
<dbReference type="Pfam" id="PF01420">
    <property type="entry name" value="Methylase_S"/>
    <property type="match status" value="2"/>
</dbReference>
<evidence type="ECO:0000256" key="1">
    <source>
        <dbReference type="ARBA" id="ARBA00010923"/>
    </source>
</evidence>
<comment type="caution">
    <text evidence="5">The sequence shown here is derived from an EMBL/GenBank/DDBJ whole genome shotgun (WGS) entry which is preliminary data.</text>
</comment>
<evidence type="ECO:0000256" key="2">
    <source>
        <dbReference type="ARBA" id="ARBA00022747"/>
    </source>
</evidence>
<keyword evidence="2" id="KW-0680">Restriction system</keyword>
<comment type="similarity">
    <text evidence="1">Belongs to the type-I restriction system S methylase family.</text>
</comment>
<organism evidence="5 6">
    <name type="scientific">Sessilibacter corallicola</name>
    <dbReference type="NCBI Taxonomy" id="2904075"/>
    <lineage>
        <taxon>Bacteria</taxon>
        <taxon>Pseudomonadati</taxon>
        <taxon>Pseudomonadota</taxon>
        <taxon>Gammaproteobacteria</taxon>
        <taxon>Cellvibrionales</taxon>
        <taxon>Cellvibrionaceae</taxon>
        <taxon>Sessilibacter</taxon>
    </lineage>
</organism>
<dbReference type="CDD" id="cd17243">
    <property type="entry name" value="RMtype1_S_AchA6I-TRD2-CR2_like"/>
    <property type="match status" value="1"/>
</dbReference>
<dbReference type="InterPro" id="IPR044946">
    <property type="entry name" value="Restrct_endonuc_typeI_TRD_sf"/>
</dbReference>
<proteinExistence type="inferred from homology"/>
<evidence type="ECO:0000313" key="6">
    <source>
        <dbReference type="Proteomes" id="UP001465153"/>
    </source>
</evidence>
<reference evidence="5 6" key="1">
    <citation type="submission" date="2024-04" db="EMBL/GenBank/DDBJ databases">
        <title>Draft genome sequence of Sessilibacter corallicola NBRC 116591.</title>
        <authorList>
            <person name="Miyakawa T."/>
            <person name="Kusuya Y."/>
            <person name="Miura T."/>
        </authorList>
    </citation>
    <scope>NUCLEOTIDE SEQUENCE [LARGE SCALE GENOMIC DNA]</scope>
    <source>
        <strain evidence="5 6">KU-00831-HH</strain>
    </source>
</reference>
<dbReference type="Gene3D" id="3.90.220.20">
    <property type="entry name" value="DNA methylase specificity domains"/>
    <property type="match status" value="2"/>
</dbReference>
<dbReference type="SUPFAM" id="SSF116734">
    <property type="entry name" value="DNA methylase specificity domain"/>
    <property type="match status" value="2"/>
</dbReference>
<dbReference type="InterPro" id="IPR000055">
    <property type="entry name" value="Restrct_endonuc_typeI_TRD"/>
</dbReference>
<dbReference type="EMBL" id="BAABWN010000002">
    <property type="protein sequence ID" value="GAA6167107.1"/>
    <property type="molecule type" value="Genomic_DNA"/>
</dbReference>
<dbReference type="PANTHER" id="PTHR30408">
    <property type="entry name" value="TYPE-1 RESTRICTION ENZYME ECOKI SPECIFICITY PROTEIN"/>
    <property type="match status" value="1"/>
</dbReference>
<dbReference type="Proteomes" id="UP001465153">
    <property type="component" value="Unassembled WGS sequence"/>
</dbReference>
<evidence type="ECO:0000256" key="3">
    <source>
        <dbReference type="ARBA" id="ARBA00023125"/>
    </source>
</evidence>
<sequence length="422" mass="47269">MSELQKKTLRECLSLIIDNRGKTPPKIESGLGYKILSANHVKFDGLVKVDSIECGSAETYSKWMTEELQRGDILLTSEAPAGQVMLWDSDEKVIVAQRLFALRTNPKLADSKFIKYYLQSNFGQKEITRNTSGSTVFGISARMFDQINVHLPECTSTQSDIGNILYSLDRKIELNNRINAELEAMAKTLYDYWFVQFDFPDANGNPYKSSGGKMVYNSTLKREIPEGWETDNVLKVAHILGGGTPTKTKKEYWNGAIPFFTPTDSDGNIFSIETEDYITAEGLKKSSTRLFEPYTVFITARGSVGRLALNAVPMAMNQSCYALRAKDGISYTFLFFLTKELIHHLEVKASGSVFNSIVSNDIEYTNLALPSDSALMDKYATIVEPIFEKIESTTKENKKLSSLRDWLLPMLMNGQVTVGEAS</sequence>
<feature type="domain" description="Type I restriction modification DNA specificity" evidence="4">
    <location>
        <begin position="225"/>
        <end position="400"/>
    </location>
</feature>
<protein>
    <recommendedName>
        <fullName evidence="4">Type I restriction modification DNA specificity domain-containing protein</fullName>
    </recommendedName>
</protein>
<accession>A0ABQ0A630</accession>
<evidence type="ECO:0000313" key="5">
    <source>
        <dbReference type="EMBL" id="GAA6167107.1"/>
    </source>
</evidence>
<keyword evidence="3" id="KW-0238">DNA-binding</keyword>
<dbReference type="RefSeq" id="WP_353301829.1">
    <property type="nucleotide sequence ID" value="NZ_BAABWN010000002.1"/>
</dbReference>
<dbReference type="InterPro" id="IPR052021">
    <property type="entry name" value="Type-I_RS_S_subunit"/>
</dbReference>